<organism evidence="1 2">
    <name type="scientific">Fragilariopsis cylindrus CCMP1102</name>
    <dbReference type="NCBI Taxonomy" id="635003"/>
    <lineage>
        <taxon>Eukaryota</taxon>
        <taxon>Sar</taxon>
        <taxon>Stramenopiles</taxon>
        <taxon>Ochrophyta</taxon>
        <taxon>Bacillariophyta</taxon>
        <taxon>Bacillariophyceae</taxon>
        <taxon>Bacillariophycidae</taxon>
        <taxon>Bacillariales</taxon>
        <taxon>Bacillariaceae</taxon>
        <taxon>Fragilariopsis</taxon>
    </lineage>
</organism>
<dbReference type="Proteomes" id="UP000095751">
    <property type="component" value="Unassembled WGS sequence"/>
</dbReference>
<dbReference type="KEGG" id="fcy:FRACYDRAFT_235167"/>
<gene>
    <name evidence="1" type="ORF">FRACYDRAFT_235167</name>
</gene>
<name>A0A1E7FUM6_9STRA</name>
<protein>
    <submittedName>
        <fullName evidence="1">Uncharacterized protein</fullName>
    </submittedName>
</protein>
<evidence type="ECO:0000313" key="1">
    <source>
        <dbReference type="EMBL" id="OEU21543.1"/>
    </source>
</evidence>
<reference evidence="1 2" key="1">
    <citation type="submission" date="2016-09" db="EMBL/GenBank/DDBJ databases">
        <title>Extensive genetic diversity and differential bi-allelic expression allows diatom success in the polar Southern Ocean.</title>
        <authorList>
            <consortium name="DOE Joint Genome Institute"/>
            <person name="Mock T."/>
            <person name="Otillar R.P."/>
            <person name="Strauss J."/>
            <person name="Dupont C."/>
            <person name="Frickenhaus S."/>
            <person name="Maumus F."/>
            <person name="Mcmullan M."/>
            <person name="Sanges R."/>
            <person name="Schmutz J."/>
            <person name="Toseland A."/>
            <person name="Valas R."/>
            <person name="Veluchamy A."/>
            <person name="Ward B.J."/>
            <person name="Allen A."/>
            <person name="Barry K."/>
            <person name="Falciatore A."/>
            <person name="Ferrante M."/>
            <person name="Fortunato A.E."/>
            <person name="Gloeckner G."/>
            <person name="Gruber A."/>
            <person name="Hipkin R."/>
            <person name="Janech M."/>
            <person name="Kroth P."/>
            <person name="Leese F."/>
            <person name="Lindquist E."/>
            <person name="Lyon B.R."/>
            <person name="Martin J."/>
            <person name="Mayer C."/>
            <person name="Parker M."/>
            <person name="Quesneville H."/>
            <person name="Raymond J."/>
            <person name="Uhlig C."/>
            <person name="Valentin K.U."/>
            <person name="Worden A.Z."/>
            <person name="Armbrust E.V."/>
            <person name="Bowler C."/>
            <person name="Green B."/>
            <person name="Moulton V."/>
            <person name="Van Oosterhout C."/>
            <person name="Grigoriev I."/>
        </authorList>
    </citation>
    <scope>NUCLEOTIDE SEQUENCE [LARGE SCALE GENOMIC DNA]</scope>
    <source>
        <strain evidence="1 2">CCMP1102</strain>
    </source>
</reference>
<evidence type="ECO:0000313" key="2">
    <source>
        <dbReference type="Proteomes" id="UP000095751"/>
    </source>
</evidence>
<dbReference type="OrthoDB" id="10612891at2759"/>
<proteinExistence type="predicted"/>
<dbReference type="AlphaFoldDB" id="A0A1E7FUM6"/>
<dbReference type="InParanoid" id="A0A1E7FUM6"/>
<sequence>MRYLVMAVGAIPWACALSPKSYLPLVLRRSSAVRLFVSSKDVGPTSSLPLTVEALSRKANDFLSYKNAAGRSGDENDLEPLFEMCAPNADIYGLIGEKIYRPGLTAFFAEHEGLQHELMAEPTCVSSQPAVVQYPFVKSWRAVDDRKKCGII</sequence>
<dbReference type="EMBL" id="KV784354">
    <property type="protein sequence ID" value="OEU21543.1"/>
    <property type="molecule type" value="Genomic_DNA"/>
</dbReference>
<keyword evidence="2" id="KW-1185">Reference proteome</keyword>
<accession>A0A1E7FUM6</accession>